<evidence type="ECO:0000313" key="2">
    <source>
        <dbReference type="EMBL" id="KAK7446956.1"/>
    </source>
</evidence>
<dbReference type="Proteomes" id="UP001519460">
    <property type="component" value="Unassembled WGS sequence"/>
</dbReference>
<comment type="caution">
    <text evidence="2">The sequence shown here is derived from an EMBL/GenBank/DDBJ whole genome shotgun (WGS) entry which is preliminary data.</text>
</comment>
<dbReference type="EMBL" id="JACVVK020000776">
    <property type="protein sequence ID" value="KAK7446956.1"/>
    <property type="molecule type" value="Genomic_DNA"/>
</dbReference>
<gene>
    <name evidence="2" type="ORF">BaRGS_00040222</name>
</gene>
<keyword evidence="3" id="KW-1185">Reference proteome</keyword>
<organism evidence="2 3">
    <name type="scientific">Batillaria attramentaria</name>
    <dbReference type="NCBI Taxonomy" id="370345"/>
    <lineage>
        <taxon>Eukaryota</taxon>
        <taxon>Metazoa</taxon>
        <taxon>Spiralia</taxon>
        <taxon>Lophotrochozoa</taxon>
        <taxon>Mollusca</taxon>
        <taxon>Gastropoda</taxon>
        <taxon>Caenogastropoda</taxon>
        <taxon>Sorbeoconcha</taxon>
        <taxon>Cerithioidea</taxon>
        <taxon>Batillariidae</taxon>
        <taxon>Batillaria</taxon>
    </lineage>
</organism>
<evidence type="ECO:0000256" key="1">
    <source>
        <dbReference type="SAM" id="SignalP"/>
    </source>
</evidence>
<feature type="chain" id="PRO_5044789552" evidence="1">
    <location>
        <begin position="22"/>
        <end position="139"/>
    </location>
</feature>
<feature type="signal peptide" evidence="1">
    <location>
        <begin position="1"/>
        <end position="21"/>
    </location>
</feature>
<name>A0ABD0J128_9CAEN</name>
<protein>
    <submittedName>
        <fullName evidence="2">Uncharacterized protein</fullName>
    </submittedName>
</protein>
<evidence type="ECO:0000313" key="3">
    <source>
        <dbReference type="Proteomes" id="UP001519460"/>
    </source>
</evidence>
<accession>A0ABD0J128</accession>
<proteinExistence type="predicted"/>
<feature type="non-terminal residue" evidence="2">
    <location>
        <position position="139"/>
    </location>
</feature>
<sequence length="139" mass="16455">MFEHKNFVWILLLASTVPVYTQPCAFFEFPTADEFELTGEENTTLLIPFTIKQSTYTCLYAPFSIRFHKITDFSGLECLLEHENGKCQQPVRSKCLCPLNSEIYYFNHTFRRDDIWPTEWLWSTDEGVIQERKITFHVL</sequence>
<dbReference type="AlphaFoldDB" id="A0ABD0J128"/>
<keyword evidence="1" id="KW-0732">Signal</keyword>
<reference evidence="2 3" key="1">
    <citation type="journal article" date="2023" name="Sci. Data">
        <title>Genome assembly of the Korean intertidal mud-creeper Batillaria attramentaria.</title>
        <authorList>
            <person name="Patra A.K."/>
            <person name="Ho P.T."/>
            <person name="Jun S."/>
            <person name="Lee S.J."/>
            <person name="Kim Y."/>
            <person name="Won Y.J."/>
        </authorList>
    </citation>
    <scope>NUCLEOTIDE SEQUENCE [LARGE SCALE GENOMIC DNA]</scope>
    <source>
        <strain evidence="2">Wonlab-2016</strain>
    </source>
</reference>